<comment type="similarity">
    <text evidence="2">Belongs to the transposase mutator family.</text>
</comment>
<keyword evidence="5" id="KW-0233">DNA recombination</keyword>
<dbReference type="GO" id="GO:0004803">
    <property type="term" value="F:transposase activity"/>
    <property type="evidence" value="ECO:0007669"/>
    <property type="project" value="InterPro"/>
</dbReference>
<comment type="caution">
    <text evidence="6">The sequence shown here is derived from an EMBL/GenBank/DDBJ whole genome shotgun (WGS) entry which is preliminary data.</text>
</comment>
<evidence type="ECO:0000256" key="4">
    <source>
        <dbReference type="ARBA" id="ARBA00023125"/>
    </source>
</evidence>
<evidence type="ECO:0000313" key="6">
    <source>
        <dbReference type="EMBL" id="RRD07379.1"/>
    </source>
</evidence>
<keyword evidence="4" id="KW-0238">DNA-binding</keyword>
<gene>
    <name evidence="6" type="ORF">EII34_02545</name>
</gene>
<dbReference type="OrthoDB" id="9793302at2"/>
<evidence type="ECO:0000256" key="2">
    <source>
        <dbReference type="ARBA" id="ARBA00010961"/>
    </source>
</evidence>
<dbReference type="GO" id="GO:0006313">
    <property type="term" value="P:DNA transposition"/>
    <property type="evidence" value="ECO:0007669"/>
    <property type="project" value="InterPro"/>
</dbReference>
<dbReference type="Proteomes" id="UP000280819">
    <property type="component" value="Unassembled WGS sequence"/>
</dbReference>
<name>A0A3P1TD63_9ACTN</name>
<dbReference type="AlphaFoldDB" id="A0A3P1TD63"/>
<protein>
    <recommendedName>
        <fullName evidence="8">Mutator family transposase</fullName>
    </recommendedName>
</protein>
<proteinExistence type="inferred from homology"/>
<evidence type="ECO:0000313" key="7">
    <source>
        <dbReference type="Proteomes" id="UP000280819"/>
    </source>
</evidence>
<dbReference type="GO" id="GO:0003677">
    <property type="term" value="F:DNA binding"/>
    <property type="evidence" value="ECO:0007669"/>
    <property type="project" value="UniProtKB-KW"/>
</dbReference>
<evidence type="ECO:0000256" key="3">
    <source>
        <dbReference type="ARBA" id="ARBA00022578"/>
    </source>
</evidence>
<dbReference type="EMBL" id="RQZG01000001">
    <property type="protein sequence ID" value="RRD07379.1"/>
    <property type="molecule type" value="Genomic_DNA"/>
</dbReference>
<accession>A0A3P1TD63</accession>
<evidence type="ECO:0000256" key="5">
    <source>
        <dbReference type="ARBA" id="ARBA00023172"/>
    </source>
</evidence>
<keyword evidence="3" id="KW-0815">Transposition</keyword>
<dbReference type="InterPro" id="IPR001207">
    <property type="entry name" value="Transposase_mutator"/>
</dbReference>
<evidence type="ECO:0008006" key="8">
    <source>
        <dbReference type="Google" id="ProtNLM"/>
    </source>
</evidence>
<evidence type="ECO:0000256" key="1">
    <source>
        <dbReference type="ARBA" id="ARBA00002190"/>
    </source>
</evidence>
<dbReference type="Pfam" id="PF00872">
    <property type="entry name" value="Transposase_mut"/>
    <property type="match status" value="1"/>
</dbReference>
<reference evidence="6 7" key="1">
    <citation type="submission" date="2018-11" db="EMBL/GenBank/DDBJ databases">
        <title>Genomes From Bacteria Associated with the Canine Oral Cavity: a Test Case for Automated Genome-Based Taxonomic Assignment.</title>
        <authorList>
            <person name="Coil D.A."/>
            <person name="Jospin G."/>
            <person name="Darling A.E."/>
            <person name="Wallis C."/>
            <person name="Davis I.J."/>
            <person name="Harris S."/>
            <person name="Eisen J.A."/>
            <person name="Holcombe L.J."/>
            <person name="O'Flynn C."/>
        </authorList>
    </citation>
    <scope>NUCLEOTIDE SEQUENCE [LARGE SCALE GENOMIC DNA]</scope>
    <source>
        <strain evidence="6 7">OH887_COT-365</strain>
    </source>
</reference>
<comment type="function">
    <text evidence="1">Required for the transposition of the insertion element.</text>
</comment>
<sequence>MKFWFVCPAELRNRGVQDVLVVVCVGLRDLPSPSAKWFDQARVQTCLIHLLRASFRECNQASLARDHREPQACLMRPLLRRPPRRQGCVAFVPMTSGDGHGPCPG</sequence>
<organism evidence="6 7">
    <name type="scientific">Arachnia propionica</name>
    <dbReference type="NCBI Taxonomy" id="1750"/>
    <lineage>
        <taxon>Bacteria</taxon>
        <taxon>Bacillati</taxon>
        <taxon>Actinomycetota</taxon>
        <taxon>Actinomycetes</taxon>
        <taxon>Propionibacteriales</taxon>
        <taxon>Propionibacteriaceae</taxon>
        <taxon>Arachnia</taxon>
    </lineage>
</organism>